<proteinExistence type="predicted"/>
<accession>A0ABD1YQW3</accession>
<dbReference type="Proteomes" id="UP001605036">
    <property type="component" value="Unassembled WGS sequence"/>
</dbReference>
<organism evidence="2 3">
    <name type="scientific">Riccia fluitans</name>
    <dbReference type="NCBI Taxonomy" id="41844"/>
    <lineage>
        <taxon>Eukaryota</taxon>
        <taxon>Viridiplantae</taxon>
        <taxon>Streptophyta</taxon>
        <taxon>Embryophyta</taxon>
        <taxon>Marchantiophyta</taxon>
        <taxon>Marchantiopsida</taxon>
        <taxon>Marchantiidae</taxon>
        <taxon>Marchantiales</taxon>
        <taxon>Ricciaceae</taxon>
        <taxon>Riccia</taxon>
    </lineage>
</organism>
<name>A0ABD1YQW3_9MARC</name>
<feature type="compositionally biased region" description="Polar residues" evidence="1">
    <location>
        <begin position="99"/>
        <end position="127"/>
    </location>
</feature>
<evidence type="ECO:0000256" key="1">
    <source>
        <dbReference type="SAM" id="MobiDB-lite"/>
    </source>
</evidence>
<dbReference type="EMBL" id="JBHFFA010000004">
    <property type="protein sequence ID" value="KAL2632112.1"/>
    <property type="molecule type" value="Genomic_DNA"/>
</dbReference>
<gene>
    <name evidence="2" type="ORF">R1flu_016798</name>
</gene>
<evidence type="ECO:0000313" key="3">
    <source>
        <dbReference type="Proteomes" id="UP001605036"/>
    </source>
</evidence>
<protein>
    <submittedName>
        <fullName evidence="2">Uncharacterized protein</fullName>
    </submittedName>
</protein>
<keyword evidence="3" id="KW-1185">Reference proteome</keyword>
<reference evidence="2 3" key="1">
    <citation type="submission" date="2024-09" db="EMBL/GenBank/DDBJ databases">
        <title>Chromosome-scale assembly of Riccia fluitans.</title>
        <authorList>
            <person name="Paukszto L."/>
            <person name="Sawicki J."/>
            <person name="Karawczyk K."/>
            <person name="Piernik-Szablinska J."/>
            <person name="Szczecinska M."/>
            <person name="Mazdziarz M."/>
        </authorList>
    </citation>
    <scope>NUCLEOTIDE SEQUENCE [LARGE SCALE GENOMIC DNA]</scope>
    <source>
        <strain evidence="2">Rf_01</strain>
        <tissue evidence="2">Aerial parts of the thallus</tissue>
    </source>
</reference>
<dbReference type="AlphaFoldDB" id="A0ABD1YQW3"/>
<comment type="caution">
    <text evidence="2">The sequence shown here is derived from an EMBL/GenBank/DDBJ whole genome shotgun (WGS) entry which is preliminary data.</text>
</comment>
<sequence length="127" mass="14290">MVKILKTGLAPEFGQSHSCEFSDREWFGDEDYGACAGRSKARTEPAAESGEVLRFMVMDPEQEDYASWSSYQLTTKSSPHQLPWPKVKKREAKIPRTHSGGTQHSLNPYHSSMHRMSSLTHMTANSS</sequence>
<feature type="region of interest" description="Disordered" evidence="1">
    <location>
        <begin position="75"/>
        <end position="127"/>
    </location>
</feature>
<evidence type="ECO:0000313" key="2">
    <source>
        <dbReference type="EMBL" id="KAL2632112.1"/>
    </source>
</evidence>